<evidence type="ECO:0000256" key="2">
    <source>
        <dbReference type="SAM" id="Phobius"/>
    </source>
</evidence>
<dbReference type="RefSeq" id="WP_393167954.1">
    <property type="nucleotide sequence ID" value="NZ_JBICRM010000012.1"/>
</dbReference>
<evidence type="ECO:0000313" key="4">
    <source>
        <dbReference type="EMBL" id="MFG1705723.1"/>
    </source>
</evidence>
<name>A0ABW7AEF9_9ACTN</name>
<gene>
    <name evidence="4" type="ORF">ACFLIM_21250</name>
</gene>
<proteinExistence type="predicted"/>
<keyword evidence="2" id="KW-0812">Transmembrane</keyword>
<evidence type="ECO:0000313" key="5">
    <source>
        <dbReference type="Proteomes" id="UP001603978"/>
    </source>
</evidence>
<feature type="transmembrane region" description="Helical" evidence="2">
    <location>
        <begin position="154"/>
        <end position="173"/>
    </location>
</feature>
<sequence length="176" mass="18606">MAVRRAPLLLAAALLAAGAAGPAAADREPRPVPQVSVRPPAPPKGVTVGPRVSVPRVKTWRKPVPGVSISVPPAKRRAAPEVTLPQVTVYRDAVCTGRVVVGECPRRRPHTAPRLPAPRATPFRTPTPTPTVTPRSHVKRLAAPPRRKNPMTTVLLTVVLVTAIASTTAVAFGSRR</sequence>
<keyword evidence="3" id="KW-0732">Signal</keyword>
<keyword evidence="2" id="KW-0472">Membrane</keyword>
<feature type="chain" id="PRO_5046520160" evidence="3">
    <location>
        <begin position="26"/>
        <end position="176"/>
    </location>
</feature>
<reference evidence="4 5" key="1">
    <citation type="submission" date="2024-10" db="EMBL/GenBank/DDBJ databases">
        <authorList>
            <person name="Topkara A.R."/>
            <person name="Saygin H."/>
        </authorList>
    </citation>
    <scope>NUCLEOTIDE SEQUENCE [LARGE SCALE GENOMIC DNA]</scope>
    <source>
        <strain evidence="4 5">M3C6</strain>
    </source>
</reference>
<feature type="region of interest" description="Disordered" evidence="1">
    <location>
        <begin position="21"/>
        <end position="50"/>
    </location>
</feature>
<evidence type="ECO:0000256" key="3">
    <source>
        <dbReference type="SAM" id="SignalP"/>
    </source>
</evidence>
<comment type="caution">
    <text evidence="4">The sequence shown here is derived from an EMBL/GenBank/DDBJ whole genome shotgun (WGS) entry which is preliminary data.</text>
</comment>
<protein>
    <submittedName>
        <fullName evidence="4">Uncharacterized protein</fullName>
    </submittedName>
</protein>
<feature type="compositionally biased region" description="Low complexity" evidence="1">
    <location>
        <begin position="112"/>
        <end position="124"/>
    </location>
</feature>
<dbReference type="EMBL" id="JBICRM010000012">
    <property type="protein sequence ID" value="MFG1705723.1"/>
    <property type="molecule type" value="Genomic_DNA"/>
</dbReference>
<dbReference type="Proteomes" id="UP001603978">
    <property type="component" value="Unassembled WGS sequence"/>
</dbReference>
<feature type="region of interest" description="Disordered" evidence="1">
    <location>
        <begin position="106"/>
        <end position="138"/>
    </location>
</feature>
<keyword evidence="2" id="KW-1133">Transmembrane helix</keyword>
<accession>A0ABW7AEF9</accession>
<evidence type="ECO:0000256" key="1">
    <source>
        <dbReference type="SAM" id="MobiDB-lite"/>
    </source>
</evidence>
<feature type="signal peptide" evidence="3">
    <location>
        <begin position="1"/>
        <end position="25"/>
    </location>
</feature>
<organism evidence="4 5">
    <name type="scientific">Nonomuraea marmarensis</name>
    <dbReference type="NCBI Taxonomy" id="3351344"/>
    <lineage>
        <taxon>Bacteria</taxon>
        <taxon>Bacillati</taxon>
        <taxon>Actinomycetota</taxon>
        <taxon>Actinomycetes</taxon>
        <taxon>Streptosporangiales</taxon>
        <taxon>Streptosporangiaceae</taxon>
        <taxon>Nonomuraea</taxon>
    </lineage>
</organism>
<keyword evidence="5" id="KW-1185">Reference proteome</keyword>